<evidence type="ECO:0000259" key="18">
    <source>
        <dbReference type="PROSITE" id="PS51382"/>
    </source>
</evidence>
<dbReference type="EMBL" id="ML743572">
    <property type="protein sequence ID" value="KAE8138228.1"/>
    <property type="molecule type" value="Genomic_DNA"/>
</dbReference>
<evidence type="ECO:0000256" key="2">
    <source>
        <dbReference type="ARBA" id="ARBA00004128"/>
    </source>
</evidence>
<dbReference type="InterPro" id="IPR004331">
    <property type="entry name" value="SPX_dom"/>
</dbReference>
<keyword evidence="7 17" id="KW-1133">Transmembrane helix</keyword>
<keyword evidence="4" id="KW-0926">Vacuole</keyword>
<dbReference type="InterPro" id="IPR018966">
    <property type="entry name" value="VTC_domain"/>
</dbReference>
<keyword evidence="5" id="KW-0808">Transferase</keyword>
<dbReference type="GO" id="GO:0007034">
    <property type="term" value="P:vacuolar transport"/>
    <property type="evidence" value="ECO:0007669"/>
    <property type="project" value="TreeGrafter"/>
</dbReference>
<accession>A0A5N6SU77</accession>
<keyword evidence="15" id="KW-0175">Coiled coil</keyword>
<dbReference type="Pfam" id="PF02656">
    <property type="entry name" value="DUF202"/>
    <property type="match status" value="1"/>
</dbReference>
<dbReference type="GO" id="GO:0006799">
    <property type="term" value="P:polyphosphate biosynthetic process"/>
    <property type="evidence" value="ECO:0007669"/>
    <property type="project" value="UniProtKB-ARBA"/>
</dbReference>
<protein>
    <recommendedName>
        <fullName evidence="11">Vacuolar transporter chaperone complex subunit 4</fullName>
        <ecNumber evidence="3">2.7.4.1</ecNumber>
    </recommendedName>
    <alternativeName>
        <fullName evidence="13">Polyphosphate kinase</fullName>
    </alternativeName>
    <alternativeName>
        <fullName evidence="12">SPX-dependent polyphosphate polymerase VTC subunit 4</fullName>
    </alternativeName>
    <alternativeName>
        <fullName evidence="14">Vacuolar membrane polyphosphate polymerase catalytic subunit</fullName>
    </alternativeName>
</protein>
<feature type="transmembrane region" description="Helical" evidence="17">
    <location>
        <begin position="763"/>
        <end position="782"/>
    </location>
</feature>
<dbReference type="RefSeq" id="XP_031914291.1">
    <property type="nucleotide sequence ID" value="XM_032059750.1"/>
</dbReference>
<evidence type="ECO:0000256" key="14">
    <source>
        <dbReference type="ARBA" id="ARBA00081313"/>
    </source>
</evidence>
<evidence type="ECO:0000256" key="10">
    <source>
        <dbReference type="ARBA" id="ARBA00061390"/>
    </source>
</evidence>
<evidence type="ECO:0000256" key="11">
    <source>
        <dbReference type="ARBA" id="ARBA00067464"/>
    </source>
</evidence>
<dbReference type="PANTHER" id="PTHR46140">
    <property type="entry name" value="VACUOLAR TRANSPORTER CHAPERONE 1-RELATED"/>
    <property type="match status" value="1"/>
</dbReference>
<evidence type="ECO:0000313" key="19">
    <source>
        <dbReference type="EMBL" id="KAE8138228.1"/>
    </source>
</evidence>
<feature type="coiled-coil region" evidence="15">
    <location>
        <begin position="342"/>
        <end position="369"/>
    </location>
</feature>
<dbReference type="EC" id="2.7.4.1" evidence="3"/>
<keyword evidence="20" id="KW-1185">Reference proteome</keyword>
<feature type="transmembrane region" description="Helical" evidence="17">
    <location>
        <begin position="721"/>
        <end position="743"/>
    </location>
</feature>
<dbReference type="Pfam" id="PF09359">
    <property type="entry name" value="VTC"/>
    <property type="match status" value="1"/>
</dbReference>
<dbReference type="GO" id="GO:0042144">
    <property type="term" value="P:vacuole fusion, non-autophagic"/>
    <property type="evidence" value="ECO:0007669"/>
    <property type="project" value="TreeGrafter"/>
</dbReference>
<dbReference type="PANTHER" id="PTHR46140:SF1">
    <property type="entry name" value="VACUOLAR TRANSPORTER CHAPERONE COMPLEX SUBUNIT 4-RELATED"/>
    <property type="match status" value="1"/>
</dbReference>
<dbReference type="Proteomes" id="UP000325672">
    <property type="component" value="Unassembled WGS sequence"/>
</dbReference>
<evidence type="ECO:0000256" key="3">
    <source>
        <dbReference type="ARBA" id="ARBA00012960"/>
    </source>
</evidence>
<name>A0A5N6SU77_ASPPS</name>
<evidence type="ECO:0000256" key="4">
    <source>
        <dbReference type="ARBA" id="ARBA00022554"/>
    </source>
</evidence>
<feature type="transmembrane region" description="Helical" evidence="17">
    <location>
        <begin position="694"/>
        <end position="714"/>
    </location>
</feature>
<dbReference type="GO" id="GO:0016237">
    <property type="term" value="P:microautophagy"/>
    <property type="evidence" value="ECO:0007669"/>
    <property type="project" value="TreeGrafter"/>
</dbReference>
<reference evidence="19 20" key="1">
    <citation type="submission" date="2019-04" db="EMBL/GenBank/DDBJ databases">
        <title>Friends and foes A comparative genomics study of 23 Aspergillus species from section Flavi.</title>
        <authorList>
            <consortium name="DOE Joint Genome Institute"/>
            <person name="Kjaerbolling I."/>
            <person name="Vesth T."/>
            <person name="Frisvad J.C."/>
            <person name="Nybo J.L."/>
            <person name="Theobald S."/>
            <person name="Kildgaard S."/>
            <person name="Isbrandt T."/>
            <person name="Kuo A."/>
            <person name="Sato A."/>
            <person name="Lyhne E.K."/>
            <person name="Kogle M.E."/>
            <person name="Wiebenga A."/>
            <person name="Kun R.S."/>
            <person name="Lubbers R.J."/>
            <person name="Makela M.R."/>
            <person name="Barry K."/>
            <person name="Chovatia M."/>
            <person name="Clum A."/>
            <person name="Daum C."/>
            <person name="Haridas S."/>
            <person name="He G."/>
            <person name="LaButti K."/>
            <person name="Lipzen A."/>
            <person name="Mondo S."/>
            <person name="Riley R."/>
            <person name="Salamov A."/>
            <person name="Simmons B.A."/>
            <person name="Magnuson J.K."/>
            <person name="Henrissat B."/>
            <person name="Mortensen U.H."/>
            <person name="Larsen T.O."/>
            <person name="Devries R.P."/>
            <person name="Grigoriev I.V."/>
            <person name="Machida M."/>
            <person name="Baker S.E."/>
            <person name="Andersen M.R."/>
        </authorList>
    </citation>
    <scope>NUCLEOTIDE SEQUENCE [LARGE SCALE GENOMIC DNA]</scope>
    <source>
        <strain evidence="19 20">CBS 117625</strain>
    </source>
</reference>
<dbReference type="InterPro" id="IPR018247">
    <property type="entry name" value="EF_Hand_1_Ca_BS"/>
</dbReference>
<comment type="similarity">
    <text evidence="10">Belongs to the VTC4 family.</text>
</comment>
<evidence type="ECO:0000256" key="12">
    <source>
        <dbReference type="ARBA" id="ARBA00075894"/>
    </source>
</evidence>
<evidence type="ECO:0000256" key="17">
    <source>
        <dbReference type="SAM" id="Phobius"/>
    </source>
</evidence>
<feature type="domain" description="SPX" evidence="18">
    <location>
        <begin position="1"/>
        <end position="171"/>
    </location>
</feature>
<evidence type="ECO:0000256" key="13">
    <source>
        <dbReference type="ARBA" id="ARBA00080494"/>
    </source>
</evidence>
<organism evidence="19 20">
    <name type="scientific">Aspergillus pseudotamarii</name>
    <dbReference type="NCBI Taxonomy" id="132259"/>
    <lineage>
        <taxon>Eukaryota</taxon>
        <taxon>Fungi</taxon>
        <taxon>Dikarya</taxon>
        <taxon>Ascomycota</taxon>
        <taxon>Pezizomycotina</taxon>
        <taxon>Eurotiomycetes</taxon>
        <taxon>Eurotiomycetidae</taxon>
        <taxon>Eurotiales</taxon>
        <taxon>Aspergillaceae</taxon>
        <taxon>Aspergillus</taxon>
        <taxon>Aspergillus subgen. Circumdati</taxon>
    </lineage>
</organism>
<proteinExistence type="inferred from homology"/>
<evidence type="ECO:0000256" key="15">
    <source>
        <dbReference type="SAM" id="Coils"/>
    </source>
</evidence>
<comment type="subcellular location">
    <subcellularLocation>
        <location evidence="2">Vacuole membrane</location>
        <topology evidence="2">Multi-pass membrane protein</topology>
    </subcellularLocation>
</comment>
<keyword evidence="8 17" id="KW-0472">Membrane</keyword>
<dbReference type="InterPro" id="IPR003807">
    <property type="entry name" value="DUF202"/>
</dbReference>
<feature type="region of interest" description="Disordered" evidence="16">
    <location>
        <begin position="525"/>
        <end position="601"/>
    </location>
</feature>
<dbReference type="GO" id="GO:0008976">
    <property type="term" value="F:polyphosphate kinase activity"/>
    <property type="evidence" value="ECO:0007669"/>
    <property type="project" value="UniProtKB-EC"/>
</dbReference>
<keyword evidence="6 17" id="KW-0812">Transmembrane</keyword>
<evidence type="ECO:0000313" key="20">
    <source>
        <dbReference type="Proteomes" id="UP000325672"/>
    </source>
</evidence>
<evidence type="ECO:0000256" key="9">
    <source>
        <dbReference type="ARBA" id="ARBA00050204"/>
    </source>
</evidence>
<dbReference type="CDD" id="cd07751">
    <property type="entry name" value="PolyPPase_VTC4_like"/>
    <property type="match status" value="1"/>
</dbReference>
<sequence length="809" mass="93179">MRFGEHLRSSMIKEYYWYYIAYDELKRALRTDFVAEPVPSFSKRDRKPWTEEDEKHFVSLLEGELDKVFNFQRIKSEEIVRRIQSSEKEVNDVVSRLESATASGSRRLSVRSNIRPPSDEDFLALEQVLSDIIADVHDLAKFTQLNYTGFQKIIKKHDKETGWHLKPVFAARLKAKPFFKDNYDAFVVKLSKLYDLVRTKGNPVKGDSSAGGTQQNFVRQTTKYWVHPDNITELKLIILKHLPVLVFNPQKEFEEEDTAITSIYYDNPDTWELYQGRLKKTEGAEAIRLRWYGGMKSDQIFVERKTHREDWTGEKSVKARFSLKEKNVNSYLAGALTTETIFDKMRKEGKKSEDEINNLEQLAQEIQYRVITRQLKPVTRTFYHRTAFQLPGDARVRISLDTELTMVREDNLDGHRRAGDNWRRMDIGVDFPFSQLPPEDVERFPYAVLEVKLQTQAGQEPPQWIRDLTASHLVEAVPKFSKFIHGTATLFPDRINLLPFWMPQMDVDIRKPAMGRFGIERPLASTSLSANETPEDEYDSDDDELDDRQGLANGDRRGPRNDLFADSDGNTLDIEERIAAQPLPGDEDYPLYDSDEEDTIDSDELEEARRVGGMHYYKQLAKYYSQQAGSAVVSGLIALIPRPRPTNLPPPEQRGIAVMGNKRTVKRFIAPKGKRIHVPVRVEPKVYFAAERTFLSWLEFSILLGTIAATLLNFGNDYITFASSWAFTILAALALLYSLVLYIWRVDKIRKRRDVKRVYYEKWGPTIVGVGLAVVLLVNFILRARQTGFTARDDYDYPGNGQGSDSGEL</sequence>
<dbReference type="GeneID" id="43643960"/>
<dbReference type="InterPro" id="IPR051572">
    <property type="entry name" value="VTC_Complex_Subunit"/>
</dbReference>
<dbReference type="GO" id="GO:0000329">
    <property type="term" value="C:fungal-type vacuole membrane"/>
    <property type="evidence" value="ECO:0007669"/>
    <property type="project" value="TreeGrafter"/>
</dbReference>
<evidence type="ECO:0000256" key="8">
    <source>
        <dbReference type="ARBA" id="ARBA00023136"/>
    </source>
</evidence>
<comment type="catalytic activity">
    <reaction evidence="9">
        <text>[phosphate](n) + ATP = [phosphate](n+1) + ADP</text>
        <dbReference type="Rhea" id="RHEA:19573"/>
        <dbReference type="Rhea" id="RHEA-COMP:9859"/>
        <dbReference type="Rhea" id="RHEA-COMP:14280"/>
        <dbReference type="ChEBI" id="CHEBI:16838"/>
        <dbReference type="ChEBI" id="CHEBI:30616"/>
        <dbReference type="ChEBI" id="CHEBI:456216"/>
        <dbReference type="EC" id="2.7.4.1"/>
    </reaction>
    <physiologicalReaction direction="left-to-right" evidence="9">
        <dbReference type="Rhea" id="RHEA:19574"/>
    </physiologicalReaction>
</comment>
<dbReference type="PROSITE" id="PS51382">
    <property type="entry name" value="SPX"/>
    <property type="match status" value="1"/>
</dbReference>
<comment type="cofactor">
    <cofactor evidence="1">
        <name>Mn(2+)</name>
        <dbReference type="ChEBI" id="CHEBI:29035"/>
    </cofactor>
</comment>
<evidence type="ECO:0000256" key="1">
    <source>
        <dbReference type="ARBA" id="ARBA00001936"/>
    </source>
</evidence>
<evidence type="ECO:0000256" key="6">
    <source>
        <dbReference type="ARBA" id="ARBA00022692"/>
    </source>
</evidence>
<dbReference type="InterPro" id="IPR042267">
    <property type="entry name" value="VTC_sf"/>
</dbReference>
<feature type="compositionally biased region" description="Acidic residues" evidence="16">
    <location>
        <begin position="533"/>
        <end position="546"/>
    </location>
</feature>
<evidence type="ECO:0000256" key="16">
    <source>
        <dbReference type="SAM" id="MobiDB-lite"/>
    </source>
</evidence>
<dbReference type="OrthoDB" id="6493944at2759"/>
<dbReference type="PROSITE" id="PS00018">
    <property type="entry name" value="EF_HAND_1"/>
    <property type="match status" value="1"/>
</dbReference>
<dbReference type="Gene3D" id="3.20.100.30">
    <property type="entry name" value="VTC, catalytic tunnel domain"/>
    <property type="match status" value="1"/>
</dbReference>
<evidence type="ECO:0000256" key="5">
    <source>
        <dbReference type="ARBA" id="ARBA00022679"/>
    </source>
</evidence>
<dbReference type="GO" id="GO:0033254">
    <property type="term" value="C:vacuolar transporter chaperone complex"/>
    <property type="evidence" value="ECO:0007669"/>
    <property type="project" value="TreeGrafter"/>
</dbReference>
<evidence type="ECO:0000256" key="7">
    <source>
        <dbReference type="ARBA" id="ARBA00022989"/>
    </source>
</evidence>
<dbReference type="CDD" id="cd14480">
    <property type="entry name" value="SPX_VTC2_like"/>
    <property type="match status" value="1"/>
</dbReference>
<dbReference type="FunFam" id="3.20.100.30:FF:000001">
    <property type="entry name" value="Vacuolar transporter chaperone 4"/>
    <property type="match status" value="1"/>
</dbReference>
<dbReference type="AlphaFoldDB" id="A0A5N6SU77"/>
<feature type="compositionally biased region" description="Acidic residues" evidence="16">
    <location>
        <begin position="585"/>
        <end position="601"/>
    </location>
</feature>
<gene>
    <name evidence="19" type="ORF">BDV38DRAFT_282234</name>
</gene>